<dbReference type="PROSITE" id="PS50966">
    <property type="entry name" value="ZF_SWIM"/>
    <property type="match status" value="1"/>
</dbReference>
<dbReference type="PANTHER" id="PTHR21540:SF0">
    <property type="entry name" value="PHD FAMILY PROTEIN"/>
    <property type="match status" value="1"/>
</dbReference>
<evidence type="ECO:0000259" key="2">
    <source>
        <dbReference type="PROSITE" id="PS50089"/>
    </source>
</evidence>
<dbReference type="InterPro" id="IPR039903">
    <property type="entry name" value="Zswim2"/>
</dbReference>
<keyword evidence="1" id="KW-0479">Metal-binding</keyword>
<accession>A0A3G4ZW63</accession>
<organism evidence="4">
    <name type="scientific">Faunusvirus sp</name>
    <dbReference type="NCBI Taxonomy" id="2487766"/>
    <lineage>
        <taxon>Viruses</taxon>
        <taxon>Varidnaviria</taxon>
        <taxon>Bamfordvirae</taxon>
        <taxon>Nucleocytoviricota</taxon>
        <taxon>Megaviricetes</taxon>
        <taxon>Imitervirales</taxon>
        <taxon>Mimiviridae</taxon>
    </lineage>
</organism>
<proteinExistence type="predicted"/>
<keyword evidence="1" id="KW-0863">Zinc-finger</keyword>
<dbReference type="PANTHER" id="PTHR21540">
    <property type="entry name" value="RING FINGER AND SWIM DOMAIN-CONTAINING PROTEIN 2"/>
    <property type="match status" value="1"/>
</dbReference>
<dbReference type="InterPro" id="IPR001841">
    <property type="entry name" value="Znf_RING"/>
</dbReference>
<dbReference type="PROSITE" id="PS50089">
    <property type="entry name" value="ZF_RING_2"/>
    <property type="match status" value="1"/>
</dbReference>
<evidence type="ECO:0008006" key="5">
    <source>
        <dbReference type="Google" id="ProtNLM"/>
    </source>
</evidence>
<gene>
    <name evidence="4" type="ORF">Faunusvirus3_18</name>
</gene>
<dbReference type="EMBL" id="MK072134">
    <property type="protein sequence ID" value="AYV79138.1"/>
    <property type="molecule type" value="Genomic_DNA"/>
</dbReference>
<feature type="domain" description="RING-type" evidence="2">
    <location>
        <begin position="179"/>
        <end position="222"/>
    </location>
</feature>
<evidence type="ECO:0000313" key="4">
    <source>
        <dbReference type="EMBL" id="AYV79138.1"/>
    </source>
</evidence>
<reference evidence="4" key="1">
    <citation type="submission" date="2018-10" db="EMBL/GenBank/DDBJ databases">
        <title>Hidden diversity of soil giant viruses.</title>
        <authorList>
            <person name="Schulz F."/>
            <person name="Alteio L."/>
            <person name="Goudeau D."/>
            <person name="Ryan E.M."/>
            <person name="Malmstrom R.R."/>
            <person name="Blanchard J."/>
            <person name="Woyke T."/>
        </authorList>
    </citation>
    <scope>NUCLEOTIDE SEQUENCE</scope>
    <source>
        <strain evidence="4">FNV1</strain>
    </source>
</reference>
<keyword evidence="1" id="KW-0862">Zinc</keyword>
<dbReference type="Gene3D" id="3.30.40.10">
    <property type="entry name" value="Zinc/RING finger domain, C3HC4 (zinc finger)"/>
    <property type="match status" value="1"/>
</dbReference>
<feature type="domain" description="SWIM-type" evidence="3">
    <location>
        <begin position="45"/>
        <end position="85"/>
    </location>
</feature>
<evidence type="ECO:0000259" key="3">
    <source>
        <dbReference type="PROSITE" id="PS50966"/>
    </source>
</evidence>
<dbReference type="Pfam" id="PF13639">
    <property type="entry name" value="zf-RING_2"/>
    <property type="match status" value="1"/>
</dbReference>
<dbReference type="GO" id="GO:0008270">
    <property type="term" value="F:zinc ion binding"/>
    <property type="evidence" value="ECO:0007669"/>
    <property type="project" value="UniProtKB-KW"/>
</dbReference>
<name>A0A3G4ZW63_9VIRU</name>
<dbReference type="GO" id="GO:0061630">
    <property type="term" value="F:ubiquitin protein ligase activity"/>
    <property type="evidence" value="ECO:0007669"/>
    <property type="project" value="InterPro"/>
</dbReference>
<protein>
    <recommendedName>
        <fullName evidence="5">RING-type domain-containing protein</fullName>
    </recommendedName>
</protein>
<sequence>MNHNQQARYNKIYNEEIYLVNTKFEVTSVAKSWQFTIAGSTKNIYKVALDTDSKRISCDCPDSTSWARRTNSVCKHCCFVMYRVIKYFRYNVDTATVWSYDKPIDTFFDNLIFTDTALATIGKLIEKINMKSSDYTSNYLTEKYNRLNKQSDNTVLTDLKLSIFDALGNDKSIDAADECSICFNNFESDKSLLLSCPTCYNYIHKNCMLKWLESQSTCLFCRSDVWMKYGTENKSVDNNKKDKDDYMGKYMNLND</sequence>
<dbReference type="SUPFAM" id="SSF57850">
    <property type="entry name" value="RING/U-box"/>
    <property type="match status" value="1"/>
</dbReference>
<dbReference type="InterPro" id="IPR013083">
    <property type="entry name" value="Znf_RING/FYVE/PHD"/>
</dbReference>
<dbReference type="InterPro" id="IPR007527">
    <property type="entry name" value="Znf_SWIM"/>
</dbReference>
<evidence type="ECO:0000256" key="1">
    <source>
        <dbReference type="PROSITE-ProRule" id="PRU00175"/>
    </source>
</evidence>